<reference evidence="2" key="2">
    <citation type="submission" date="2014-03" db="EMBL/GenBank/DDBJ databases">
        <title>The whipworm genome and dual-species transcriptomics of an intimate host-pathogen interaction.</title>
        <authorList>
            <person name="Foth B.J."/>
            <person name="Tsai I.J."/>
            <person name="Reid A.J."/>
            <person name="Bancroft A.J."/>
            <person name="Nichol S."/>
            <person name="Tracey A."/>
            <person name="Holroyd N."/>
            <person name="Cotton J.A."/>
            <person name="Stanley E.J."/>
            <person name="Zarowiecki M."/>
            <person name="Liu J.Z."/>
            <person name="Huckvale T."/>
            <person name="Cooper P.J."/>
            <person name="Grencis R.K."/>
            <person name="Berriman M."/>
        </authorList>
    </citation>
    <scope>NUCLEOTIDE SEQUENCE [LARGE SCALE GENOMIC DNA]</scope>
</reference>
<proteinExistence type="predicted"/>
<reference evidence="2" key="1">
    <citation type="submission" date="2014-01" db="EMBL/GenBank/DDBJ databases">
        <authorList>
            <person name="Aslett M."/>
        </authorList>
    </citation>
    <scope>NUCLEOTIDE SEQUENCE</scope>
</reference>
<organism evidence="2 3">
    <name type="scientific">Trichuris trichiura</name>
    <name type="common">Whipworm</name>
    <name type="synonym">Trichocephalus trichiurus</name>
    <dbReference type="NCBI Taxonomy" id="36087"/>
    <lineage>
        <taxon>Eukaryota</taxon>
        <taxon>Metazoa</taxon>
        <taxon>Ecdysozoa</taxon>
        <taxon>Nematoda</taxon>
        <taxon>Enoplea</taxon>
        <taxon>Dorylaimia</taxon>
        <taxon>Trichinellida</taxon>
        <taxon>Trichuridae</taxon>
        <taxon>Trichuris</taxon>
    </lineage>
</organism>
<dbReference type="EMBL" id="HG805928">
    <property type="protein sequence ID" value="CDW54977.1"/>
    <property type="molecule type" value="Genomic_DNA"/>
</dbReference>
<sequence>MDVYGVEDSVAKINSSAENVNLEEQSENPMEAKFVKPLHPAELNKHDISWDEHALVKAFTESMKLCQAEVTSPYDVGSVSMSAKSKRSNGEKVPMQTTGPSLSGTSDGPFAEVPGGRKSFPLDGSSQMPDAKNEMKNNPSVNHQQPPAWFDEEMSSLLVSWYMAGYYSGQYAAQQEEVSKNGYPNHHE</sequence>
<evidence type="ECO:0000256" key="1">
    <source>
        <dbReference type="SAM" id="MobiDB-lite"/>
    </source>
</evidence>
<keyword evidence="3" id="KW-1185">Reference proteome</keyword>
<dbReference type="CDD" id="cd22852">
    <property type="entry name" value="SMN_C"/>
    <property type="match status" value="1"/>
</dbReference>
<gene>
    <name evidence="2" type="ORF">TTRE_0000324701</name>
</gene>
<feature type="compositionally biased region" description="Polar residues" evidence="1">
    <location>
        <begin position="136"/>
        <end position="145"/>
    </location>
</feature>
<name>A0A077Z382_TRITR</name>
<accession>A0A077Z382</accession>
<dbReference type="OrthoDB" id="197400at2759"/>
<evidence type="ECO:0000313" key="2">
    <source>
        <dbReference type="EMBL" id="CDW54977.1"/>
    </source>
</evidence>
<dbReference type="AlphaFoldDB" id="A0A077Z382"/>
<feature type="region of interest" description="Disordered" evidence="1">
    <location>
        <begin position="76"/>
        <end position="148"/>
    </location>
</feature>
<protein>
    <recommendedName>
        <fullName evidence="4">Survival motor neuron Tudor domain-containing protein</fullName>
    </recommendedName>
</protein>
<evidence type="ECO:0000313" key="3">
    <source>
        <dbReference type="Proteomes" id="UP000030665"/>
    </source>
</evidence>
<evidence type="ECO:0008006" key="4">
    <source>
        <dbReference type="Google" id="ProtNLM"/>
    </source>
</evidence>
<dbReference type="Gene3D" id="3.40.190.10">
    <property type="entry name" value="Periplasmic binding protein-like II"/>
    <property type="match status" value="1"/>
</dbReference>
<feature type="compositionally biased region" description="Polar residues" evidence="1">
    <location>
        <begin position="95"/>
        <end position="106"/>
    </location>
</feature>
<dbReference type="Proteomes" id="UP000030665">
    <property type="component" value="Unassembled WGS sequence"/>
</dbReference>
<dbReference type="InterPro" id="IPR047313">
    <property type="entry name" value="SMN_C"/>
</dbReference>